<dbReference type="CDD" id="cd06257">
    <property type="entry name" value="DnaJ"/>
    <property type="match status" value="1"/>
</dbReference>
<name>A0ABR0UHQ7_REHGL</name>
<sequence>MECNRDEAIRAKSIAEGKFEKEDYVGAKKFALKAQTLYPGLDGISQLLATLDVFVSAENKISGLVDWYGVLGVSPTADDETIKKQYRKLALMLHPDKNSSIGADGAFKLISEAWSLLSDKVKRFAYNQSRGYRSFVPTHACAPPAHTGGPSTHTGGPSVHTGAAPVRTTGGPPEPSTESQFNFGRRKTSAPKPQKKNTNAPSKPSPAPFHQRSDTFWTICNRCDTQYEYLKIYRASALRCPYCHQPFMALEIPRPISLSKSHKPKPWPPQQNSKMFRMLTNQARDTTSGFFYIRGLSAGPFSDVDIKNPSTATRTSNSFQQAQDQSKRAYTESHASSGMEGSFKKRKEDDYSNVPQGNGGFGSGGSSWSWIYGFPGNYHQPDSTRE</sequence>
<dbReference type="InterPro" id="IPR036869">
    <property type="entry name" value="J_dom_sf"/>
</dbReference>
<dbReference type="PROSITE" id="PS50076">
    <property type="entry name" value="DNAJ_2"/>
    <property type="match status" value="1"/>
</dbReference>
<accession>A0ABR0UHQ7</accession>
<evidence type="ECO:0000259" key="2">
    <source>
        <dbReference type="PROSITE" id="PS50076"/>
    </source>
</evidence>
<dbReference type="PRINTS" id="PR00625">
    <property type="entry name" value="JDOMAIN"/>
</dbReference>
<keyword evidence="4" id="KW-1185">Reference proteome</keyword>
<organism evidence="3 4">
    <name type="scientific">Rehmannia glutinosa</name>
    <name type="common">Chinese foxglove</name>
    <dbReference type="NCBI Taxonomy" id="99300"/>
    <lineage>
        <taxon>Eukaryota</taxon>
        <taxon>Viridiplantae</taxon>
        <taxon>Streptophyta</taxon>
        <taxon>Embryophyta</taxon>
        <taxon>Tracheophyta</taxon>
        <taxon>Spermatophyta</taxon>
        <taxon>Magnoliopsida</taxon>
        <taxon>eudicotyledons</taxon>
        <taxon>Gunneridae</taxon>
        <taxon>Pentapetalae</taxon>
        <taxon>asterids</taxon>
        <taxon>lamiids</taxon>
        <taxon>Lamiales</taxon>
        <taxon>Orobanchaceae</taxon>
        <taxon>Rehmannieae</taxon>
        <taxon>Rehmannia</taxon>
    </lineage>
</organism>
<dbReference type="SMART" id="SM00271">
    <property type="entry name" value="DnaJ"/>
    <property type="match status" value="1"/>
</dbReference>
<protein>
    <recommendedName>
        <fullName evidence="2">J domain-containing protein</fullName>
    </recommendedName>
</protein>
<evidence type="ECO:0000313" key="3">
    <source>
        <dbReference type="EMBL" id="KAK6121831.1"/>
    </source>
</evidence>
<dbReference type="EMBL" id="JABTTQ020002837">
    <property type="protein sequence ID" value="KAK6121831.1"/>
    <property type="molecule type" value="Genomic_DNA"/>
</dbReference>
<dbReference type="PANTHER" id="PTHR44137">
    <property type="entry name" value="BNAC03G44070D PROTEIN"/>
    <property type="match status" value="1"/>
</dbReference>
<feature type="compositionally biased region" description="Basic residues" evidence="1">
    <location>
        <begin position="184"/>
        <end position="195"/>
    </location>
</feature>
<feature type="compositionally biased region" description="Low complexity" evidence="1">
    <location>
        <begin position="143"/>
        <end position="158"/>
    </location>
</feature>
<dbReference type="PANTHER" id="PTHR44137:SF32">
    <property type="entry name" value="DNAJ HEAT SHOCK AMINO-TERMINAL DOMAIN PROTEIN"/>
    <property type="match status" value="1"/>
</dbReference>
<dbReference type="Proteomes" id="UP001318860">
    <property type="component" value="Unassembled WGS sequence"/>
</dbReference>
<dbReference type="InterPro" id="IPR001623">
    <property type="entry name" value="DnaJ_domain"/>
</dbReference>
<reference evidence="3 4" key="1">
    <citation type="journal article" date="2021" name="Comput. Struct. Biotechnol. J.">
        <title>De novo genome assembly of the potent medicinal plant Rehmannia glutinosa using nanopore technology.</title>
        <authorList>
            <person name="Ma L."/>
            <person name="Dong C."/>
            <person name="Song C."/>
            <person name="Wang X."/>
            <person name="Zheng X."/>
            <person name="Niu Y."/>
            <person name="Chen S."/>
            <person name="Feng W."/>
        </authorList>
    </citation>
    <scope>NUCLEOTIDE SEQUENCE [LARGE SCALE GENOMIC DNA]</scope>
    <source>
        <strain evidence="3">DH-2019</strain>
    </source>
</reference>
<dbReference type="SUPFAM" id="SSF46565">
    <property type="entry name" value="Chaperone J-domain"/>
    <property type="match status" value="1"/>
</dbReference>
<dbReference type="Gene3D" id="1.10.287.110">
    <property type="entry name" value="DnaJ domain"/>
    <property type="match status" value="1"/>
</dbReference>
<comment type="caution">
    <text evidence="3">The sequence shown here is derived from an EMBL/GenBank/DDBJ whole genome shotgun (WGS) entry which is preliminary data.</text>
</comment>
<evidence type="ECO:0000313" key="4">
    <source>
        <dbReference type="Proteomes" id="UP001318860"/>
    </source>
</evidence>
<feature type="compositionally biased region" description="Polar residues" evidence="1">
    <location>
        <begin position="308"/>
        <end position="324"/>
    </location>
</feature>
<feature type="domain" description="J" evidence="2">
    <location>
        <begin position="66"/>
        <end position="130"/>
    </location>
</feature>
<gene>
    <name evidence="3" type="ORF">DH2020_044444</name>
</gene>
<feature type="region of interest" description="Disordered" evidence="1">
    <location>
        <begin position="307"/>
        <end position="364"/>
    </location>
</feature>
<dbReference type="Pfam" id="PF00226">
    <property type="entry name" value="DnaJ"/>
    <property type="match status" value="1"/>
</dbReference>
<proteinExistence type="predicted"/>
<evidence type="ECO:0000256" key="1">
    <source>
        <dbReference type="SAM" id="MobiDB-lite"/>
    </source>
</evidence>
<dbReference type="Pfam" id="PF23551">
    <property type="entry name" value="Zn_ribbon_20"/>
    <property type="match status" value="1"/>
</dbReference>
<dbReference type="InterPro" id="IPR056988">
    <property type="entry name" value="Zn_ribbon_pln"/>
</dbReference>
<feature type="region of interest" description="Disordered" evidence="1">
    <location>
        <begin position="143"/>
        <end position="210"/>
    </location>
</feature>